<evidence type="ECO:0000313" key="7">
    <source>
        <dbReference type="EMBL" id="MBL1219964.1"/>
    </source>
</evidence>
<feature type="transmembrane region" description="Helical" evidence="5">
    <location>
        <begin position="20"/>
        <end position="41"/>
    </location>
</feature>
<dbReference type="InterPro" id="IPR050553">
    <property type="entry name" value="Thioredoxin_ResA/DsbE_sf"/>
</dbReference>
<keyword evidence="3" id="KW-1015">Disulfide bond</keyword>
<accession>A0ABS1QBH3</accession>
<evidence type="ECO:0000256" key="3">
    <source>
        <dbReference type="ARBA" id="ARBA00023157"/>
    </source>
</evidence>
<feature type="transmembrane region" description="Helical" evidence="5">
    <location>
        <begin position="153"/>
        <end position="177"/>
    </location>
</feature>
<dbReference type="Pfam" id="PF13905">
    <property type="entry name" value="Thioredoxin_8"/>
    <property type="match status" value="1"/>
</dbReference>
<reference evidence="7 8" key="1">
    <citation type="submission" date="2020-12" db="EMBL/GenBank/DDBJ databases">
        <title>Chryseobacterium endoalhailicus sp. nov., isolated from seed of leguminous plant.</title>
        <authorList>
            <person name="Zhang X."/>
        </authorList>
    </citation>
    <scope>NUCLEOTIDE SEQUENCE [LARGE SCALE GENOMIC DNA]</scope>
    <source>
        <strain evidence="7 8">L7</strain>
    </source>
</reference>
<feature type="transmembrane region" description="Helical" evidence="5">
    <location>
        <begin position="237"/>
        <end position="254"/>
    </location>
</feature>
<dbReference type="Pfam" id="PF12730">
    <property type="entry name" value="ABC2_membrane_4"/>
    <property type="match status" value="1"/>
</dbReference>
<keyword evidence="5" id="KW-0472">Membrane</keyword>
<name>A0ABS1QBH3_9FLAO</name>
<evidence type="ECO:0000256" key="5">
    <source>
        <dbReference type="SAM" id="Phobius"/>
    </source>
</evidence>
<dbReference type="PANTHER" id="PTHR42852:SF6">
    <property type="entry name" value="THIOL:DISULFIDE INTERCHANGE PROTEIN DSBE"/>
    <property type="match status" value="1"/>
</dbReference>
<dbReference type="SUPFAM" id="SSF52833">
    <property type="entry name" value="Thioredoxin-like"/>
    <property type="match status" value="1"/>
</dbReference>
<comment type="subcellular location">
    <subcellularLocation>
        <location evidence="1">Cell envelope</location>
    </subcellularLocation>
</comment>
<dbReference type="PANTHER" id="PTHR42852">
    <property type="entry name" value="THIOL:DISULFIDE INTERCHANGE PROTEIN DSBE"/>
    <property type="match status" value="1"/>
</dbReference>
<sequence length="734" mass="84524">MKKLFTAVNIEWLKTKGLGLTYIAIILGGLIPLIGYVPGFFSSEIVKEGFLPFSVFEDAIAGGQSLKSFVFFILLLFIIIAANRIAQTDHKNNGWQLMETQPVSRFNLYFSKYIILLLLSFIAVLSYFGFSIMVALADYYIHPDPAKLLTFDAVWMIQTFVKICVTVLGVAALQLCVSVIFQGFIWSFLIGALGIASNITSLVQKQSYFFNPYSSLYAFWKAPEVRDLNSFISYPEYMSMFWMVVFLALGYFWYSRKGFKNAFLKSKKQIIISAASLIIGGGFLYMFQKPRAYKSDGTGIAIKGKLETDLKIDSVRIYSKEFHKKIGAAAVKNNTFSWVTTKALPFDEYILEFGNKRLDIVMGSGDWFDFEIKLNSANMVSYVKSNRKADQEYKNTESSFGFEFSYGLEKQSFNNDPKGFYELAESDWKENKRVLNIFADSENNALSEDYKLYRRQLMAIDFLNEINNYRKMTSWNDPKFAPPASFVKELNENIQKPGPLLSKNDNYLQYKLDLLLSDKDQASNPDSILFVKINSMPEGISKDQLMAKHLAKTIELQTDSLTRNKLFAAEIGKIKDKDYKGMLYSKIDQINRSQKGSVFTDLVLLNAQDKKNQLSKYKGKYVVIDFWATWCGPCKQIRPVFETRSHQYRNYDNIQFISVSLDQDKSKWQNYLKTKTSNVPQFWLADAEQFMSKYRIQSIPRFIIIDPEGKIFNFNTPFPDEDNFVEILDKLKKY</sequence>
<dbReference type="RefSeq" id="WP_202089301.1">
    <property type="nucleotide sequence ID" value="NZ_JAELVM010000001.1"/>
</dbReference>
<dbReference type="EMBL" id="JAELVM010000001">
    <property type="protein sequence ID" value="MBL1219964.1"/>
    <property type="molecule type" value="Genomic_DNA"/>
</dbReference>
<feature type="domain" description="Thioredoxin" evidence="6">
    <location>
        <begin position="593"/>
        <end position="733"/>
    </location>
</feature>
<dbReference type="InterPro" id="IPR036249">
    <property type="entry name" value="Thioredoxin-like_sf"/>
</dbReference>
<feature type="transmembrane region" description="Helical" evidence="5">
    <location>
        <begin position="184"/>
        <end position="203"/>
    </location>
</feature>
<dbReference type="Proteomes" id="UP000661696">
    <property type="component" value="Unassembled WGS sequence"/>
</dbReference>
<protein>
    <submittedName>
        <fullName evidence="7">Redoxin domain-containing protein</fullName>
    </submittedName>
</protein>
<evidence type="ECO:0000313" key="8">
    <source>
        <dbReference type="Proteomes" id="UP000661696"/>
    </source>
</evidence>
<proteinExistence type="predicted"/>
<feature type="transmembrane region" description="Helical" evidence="5">
    <location>
        <begin position="270"/>
        <end position="287"/>
    </location>
</feature>
<evidence type="ECO:0000259" key="6">
    <source>
        <dbReference type="PROSITE" id="PS51352"/>
    </source>
</evidence>
<feature type="transmembrane region" description="Helical" evidence="5">
    <location>
        <begin position="61"/>
        <end position="82"/>
    </location>
</feature>
<gene>
    <name evidence="7" type="ORF">JET18_03890</name>
</gene>
<keyword evidence="5" id="KW-0812">Transmembrane</keyword>
<keyword evidence="5" id="KW-1133">Transmembrane helix</keyword>
<keyword evidence="2" id="KW-0201">Cytochrome c-type biogenesis</keyword>
<organism evidence="7 8">
    <name type="scientific">Chryseobacterium endalhagicum</name>
    <dbReference type="NCBI Taxonomy" id="2797638"/>
    <lineage>
        <taxon>Bacteria</taxon>
        <taxon>Pseudomonadati</taxon>
        <taxon>Bacteroidota</taxon>
        <taxon>Flavobacteriia</taxon>
        <taxon>Flavobacteriales</taxon>
        <taxon>Weeksellaceae</taxon>
        <taxon>Chryseobacterium group</taxon>
        <taxon>Chryseobacterium</taxon>
    </lineage>
</organism>
<dbReference type="PROSITE" id="PS51352">
    <property type="entry name" value="THIOREDOXIN_2"/>
    <property type="match status" value="1"/>
</dbReference>
<feature type="transmembrane region" description="Helical" evidence="5">
    <location>
        <begin position="113"/>
        <end position="141"/>
    </location>
</feature>
<dbReference type="CDD" id="cd21809">
    <property type="entry name" value="ABC-2_lan_permease-like"/>
    <property type="match status" value="1"/>
</dbReference>
<dbReference type="Gene3D" id="3.40.30.10">
    <property type="entry name" value="Glutaredoxin"/>
    <property type="match status" value="1"/>
</dbReference>
<dbReference type="PROSITE" id="PS00194">
    <property type="entry name" value="THIOREDOXIN_1"/>
    <property type="match status" value="1"/>
</dbReference>
<keyword evidence="8" id="KW-1185">Reference proteome</keyword>
<dbReference type="InterPro" id="IPR013766">
    <property type="entry name" value="Thioredoxin_domain"/>
</dbReference>
<dbReference type="InterPro" id="IPR017937">
    <property type="entry name" value="Thioredoxin_CS"/>
</dbReference>
<dbReference type="InterPro" id="IPR012336">
    <property type="entry name" value="Thioredoxin-like_fold"/>
</dbReference>
<evidence type="ECO:0000256" key="2">
    <source>
        <dbReference type="ARBA" id="ARBA00022748"/>
    </source>
</evidence>
<comment type="caution">
    <text evidence="7">The sequence shown here is derived from an EMBL/GenBank/DDBJ whole genome shotgun (WGS) entry which is preliminary data.</text>
</comment>
<dbReference type="CDD" id="cd02966">
    <property type="entry name" value="TlpA_like_family"/>
    <property type="match status" value="1"/>
</dbReference>
<keyword evidence="4" id="KW-0676">Redox-active center</keyword>
<evidence type="ECO:0000256" key="4">
    <source>
        <dbReference type="ARBA" id="ARBA00023284"/>
    </source>
</evidence>
<evidence type="ECO:0000256" key="1">
    <source>
        <dbReference type="ARBA" id="ARBA00004196"/>
    </source>
</evidence>